<evidence type="ECO:0000313" key="1">
    <source>
        <dbReference type="EMBL" id="CAI8605971.1"/>
    </source>
</evidence>
<dbReference type="Proteomes" id="UP001157006">
    <property type="component" value="Chromosome 3"/>
</dbReference>
<organism evidence="1 2">
    <name type="scientific">Vicia faba</name>
    <name type="common">Broad bean</name>
    <name type="synonym">Faba vulgaris</name>
    <dbReference type="NCBI Taxonomy" id="3906"/>
    <lineage>
        <taxon>Eukaryota</taxon>
        <taxon>Viridiplantae</taxon>
        <taxon>Streptophyta</taxon>
        <taxon>Embryophyta</taxon>
        <taxon>Tracheophyta</taxon>
        <taxon>Spermatophyta</taxon>
        <taxon>Magnoliopsida</taxon>
        <taxon>eudicotyledons</taxon>
        <taxon>Gunneridae</taxon>
        <taxon>Pentapetalae</taxon>
        <taxon>rosids</taxon>
        <taxon>fabids</taxon>
        <taxon>Fabales</taxon>
        <taxon>Fabaceae</taxon>
        <taxon>Papilionoideae</taxon>
        <taxon>50 kb inversion clade</taxon>
        <taxon>NPAAA clade</taxon>
        <taxon>Hologalegina</taxon>
        <taxon>IRL clade</taxon>
        <taxon>Fabeae</taxon>
        <taxon>Vicia</taxon>
    </lineage>
</organism>
<sequence length="98" mass="11353">MTADSRKVRTSSSQLCLTAFISNLIQFRKRSTRNPEDVDEDAIKIEGKCCCFDADSSMKDMKNDEEEGERRRESFREFSVEFSGYPSQTVEEFYQVIA</sequence>
<protein>
    <submittedName>
        <fullName evidence="1">Uncharacterized protein</fullName>
    </submittedName>
</protein>
<proteinExistence type="predicted"/>
<dbReference type="AlphaFoldDB" id="A0AAV1A6I1"/>
<dbReference type="EMBL" id="OX451738">
    <property type="protein sequence ID" value="CAI8605971.1"/>
    <property type="molecule type" value="Genomic_DNA"/>
</dbReference>
<accession>A0AAV1A6I1</accession>
<gene>
    <name evidence="1" type="ORF">VFH_III207360</name>
</gene>
<reference evidence="1 2" key="1">
    <citation type="submission" date="2023-01" db="EMBL/GenBank/DDBJ databases">
        <authorList>
            <person name="Kreplak J."/>
        </authorList>
    </citation>
    <scope>NUCLEOTIDE SEQUENCE [LARGE SCALE GENOMIC DNA]</scope>
</reference>
<evidence type="ECO:0000313" key="2">
    <source>
        <dbReference type="Proteomes" id="UP001157006"/>
    </source>
</evidence>
<name>A0AAV1A6I1_VICFA</name>
<keyword evidence="2" id="KW-1185">Reference proteome</keyword>